<feature type="region of interest" description="Disordered" evidence="6">
    <location>
        <begin position="333"/>
        <end position="352"/>
    </location>
</feature>
<evidence type="ECO:0000256" key="1">
    <source>
        <dbReference type="ARBA" id="ARBA00004141"/>
    </source>
</evidence>
<dbReference type="PANTHER" id="PTHR43385">
    <property type="entry name" value="RIBOFLAVIN TRANSPORTER RIBJ"/>
    <property type="match status" value="1"/>
</dbReference>
<gene>
    <name evidence="9" type="primary">Slc16a4-001</name>
</gene>
<evidence type="ECO:0000313" key="9">
    <source>
        <dbReference type="EMBL" id="CAB3266117.1"/>
    </source>
</evidence>
<dbReference type="InterPro" id="IPR052983">
    <property type="entry name" value="MFS_Riboflavin_Transporter"/>
</dbReference>
<feature type="compositionally biased region" description="Basic and acidic residues" evidence="6">
    <location>
        <begin position="592"/>
        <end position="603"/>
    </location>
</feature>
<dbReference type="InterPro" id="IPR011701">
    <property type="entry name" value="MFS"/>
</dbReference>
<feature type="compositionally biased region" description="Polar residues" evidence="6">
    <location>
        <begin position="604"/>
        <end position="619"/>
    </location>
</feature>
<feature type="compositionally biased region" description="Polar residues" evidence="6">
    <location>
        <begin position="10"/>
        <end position="27"/>
    </location>
</feature>
<dbReference type="InterPro" id="IPR020846">
    <property type="entry name" value="MFS_dom"/>
</dbReference>
<dbReference type="EMBL" id="LR790255">
    <property type="protein sequence ID" value="CAB3266117.1"/>
    <property type="molecule type" value="mRNA"/>
</dbReference>
<feature type="transmembrane region" description="Helical" evidence="7">
    <location>
        <begin position="216"/>
        <end position="236"/>
    </location>
</feature>
<dbReference type="Gene3D" id="1.20.1250.20">
    <property type="entry name" value="MFS general substrate transporter like domains"/>
    <property type="match status" value="2"/>
</dbReference>
<dbReference type="GO" id="GO:0022857">
    <property type="term" value="F:transmembrane transporter activity"/>
    <property type="evidence" value="ECO:0007669"/>
    <property type="project" value="InterPro"/>
</dbReference>
<name>A0A6F9DRN6_9ASCI</name>
<feature type="region of interest" description="Disordered" evidence="6">
    <location>
        <begin position="1"/>
        <end position="62"/>
    </location>
</feature>
<feature type="transmembrane region" description="Helical" evidence="7">
    <location>
        <begin position="560"/>
        <end position="581"/>
    </location>
</feature>
<feature type="transmembrane region" description="Helical" evidence="7">
    <location>
        <begin position="242"/>
        <end position="260"/>
    </location>
</feature>
<feature type="transmembrane region" description="Helical" evidence="7">
    <location>
        <begin position="307"/>
        <end position="326"/>
    </location>
</feature>
<feature type="transmembrane region" description="Helical" evidence="7">
    <location>
        <begin position="144"/>
        <end position="166"/>
    </location>
</feature>
<comment type="subcellular location">
    <subcellularLocation>
        <location evidence="1">Membrane</location>
        <topology evidence="1">Multi-pass membrane protein</topology>
    </subcellularLocation>
</comment>
<keyword evidence="3 7" id="KW-0812">Transmembrane</keyword>
<evidence type="ECO:0000256" key="6">
    <source>
        <dbReference type="SAM" id="MobiDB-lite"/>
    </source>
</evidence>
<evidence type="ECO:0000259" key="8">
    <source>
        <dbReference type="PROSITE" id="PS50850"/>
    </source>
</evidence>
<feature type="domain" description="Major facilitator superfamily (MFS) profile" evidence="8">
    <location>
        <begin position="147"/>
        <end position="586"/>
    </location>
</feature>
<dbReference type="InterPro" id="IPR036259">
    <property type="entry name" value="MFS_trans_sf"/>
</dbReference>
<feature type="transmembrane region" description="Helical" evidence="7">
    <location>
        <begin position="272"/>
        <end position="295"/>
    </location>
</feature>
<organism evidence="9">
    <name type="scientific">Phallusia mammillata</name>
    <dbReference type="NCBI Taxonomy" id="59560"/>
    <lineage>
        <taxon>Eukaryota</taxon>
        <taxon>Metazoa</taxon>
        <taxon>Chordata</taxon>
        <taxon>Tunicata</taxon>
        <taxon>Ascidiacea</taxon>
        <taxon>Phlebobranchia</taxon>
        <taxon>Ascidiidae</taxon>
        <taxon>Phallusia</taxon>
    </lineage>
</organism>
<keyword evidence="4 7" id="KW-1133">Transmembrane helix</keyword>
<feature type="transmembrane region" description="Helical" evidence="7">
    <location>
        <begin position="531"/>
        <end position="554"/>
    </location>
</feature>
<protein>
    <submittedName>
        <fullName evidence="9">Monocarboxylate transporter 5-like</fullName>
    </submittedName>
</protein>
<feature type="transmembrane region" description="Helical" evidence="7">
    <location>
        <begin position="471"/>
        <end position="491"/>
    </location>
</feature>
<keyword evidence="2" id="KW-0813">Transport</keyword>
<evidence type="ECO:0000256" key="2">
    <source>
        <dbReference type="ARBA" id="ARBA00022448"/>
    </source>
</evidence>
<reference evidence="9" key="1">
    <citation type="submission" date="2020-04" db="EMBL/GenBank/DDBJ databases">
        <authorList>
            <person name="Neveu A P."/>
        </authorList>
    </citation>
    <scope>NUCLEOTIDE SEQUENCE</scope>
    <source>
        <tissue evidence="9">Whole embryo</tissue>
    </source>
</reference>
<dbReference type="PANTHER" id="PTHR43385:SF1">
    <property type="entry name" value="RIBOFLAVIN TRANSPORTER RIBJ"/>
    <property type="match status" value="1"/>
</dbReference>
<evidence type="ECO:0000256" key="7">
    <source>
        <dbReference type="SAM" id="Phobius"/>
    </source>
</evidence>
<evidence type="ECO:0000256" key="5">
    <source>
        <dbReference type="ARBA" id="ARBA00023136"/>
    </source>
</evidence>
<feature type="region of interest" description="Disordered" evidence="6">
    <location>
        <begin position="592"/>
        <end position="625"/>
    </location>
</feature>
<evidence type="ECO:0000256" key="4">
    <source>
        <dbReference type="ARBA" id="ARBA00022989"/>
    </source>
</evidence>
<dbReference type="GO" id="GO:0016020">
    <property type="term" value="C:membrane"/>
    <property type="evidence" value="ECO:0007669"/>
    <property type="project" value="UniProtKB-SubCell"/>
</dbReference>
<sequence>MDESDRLVSDGSSPENTDVNDNQMSTEESPDNAKIQAEETKIQSTKQDGIDTSALEPPSSPLPTIEITACDDGGSNHDLNGSTVRFQSGICPLRERDHPSMSRELLSSPTASHMALGFGSLDIIMEGDHTRVDGNEQFPDPPRWGWVVVIASWIVMIPVAGVLASFGTLVSSLTQEFNATKLEAGWIGSLAFGFTVGTCPFSTPLFTVYGARKVGFVGVLGATISLVITSFIPILYLMFLTYSAMLGVFANFIYNTAMNLTGQYFPNKHQALATCLASAGVSFGTLLVNPLANVLVQTVGWRNTMRVMSGLVFVIGLACVACFKPVKTEEQKAKTMKRKKKGSDPTEPSENLIDKIGSNPRVNLEVADAMHNNYTGSKISLAAQEIKKNVLNKGVWDCSICANPTFILWMLGTLFWSVSFLFPFIFLIDYMESIGIERSATAWVMTAYGIAEFGGRLLCATVAGKIKFSLAYVYAGSAAFVGAATMLAPQGKSLGVMYVYAIAAGINAGILNSLMFVTTMHLFGNDSGKHVWGYINVMLALGMVVGPVAAGGIYDATNSYVSAFYMGGSLFLVCAIIMMLIPVAKNHFPRTEAEAKPVREKAKPTSNGHSNGEPKSTGSIVKPGSLRRLAHQQRAMKSSKYNGDVEVHLQALEEFDDQV</sequence>
<dbReference type="SUPFAM" id="SSF103473">
    <property type="entry name" value="MFS general substrate transporter"/>
    <property type="match status" value="1"/>
</dbReference>
<feature type="transmembrane region" description="Helical" evidence="7">
    <location>
        <begin position="186"/>
        <end position="209"/>
    </location>
</feature>
<dbReference type="AlphaFoldDB" id="A0A6F9DRN6"/>
<evidence type="ECO:0000256" key="3">
    <source>
        <dbReference type="ARBA" id="ARBA00022692"/>
    </source>
</evidence>
<dbReference type="Pfam" id="PF07690">
    <property type="entry name" value="MFS_1"/>
    <property type="match status" value="1"/>
</dbReference>
<dbReference type="CDD" id="cd17352">
    <property type="entry name" value="MFS_MCT_SLC16"/>
    <property type="match status" value="1"/>
</dbReference>
<feature type="transmembrane region" description="Helical" evidence="7">
    <location>
        <begin position="406"/>
        <end position="428"/>
    </location>
</feature>
<feature type="transmembrane region" description="Helical" evidence="7">
    <location>
        <begin position="497"/>
        <end position="519"/>
    </location>
</feature>
<keyword evidence="5 7" id="KW-0472">Membrane</keyword>
<proteinExistence type="evidence at transcript level"/>
<accession>A0A6F9DRN6</accession>
<dbReference type="PROSITE" id="PS50850">
    <property type="entry name" value="MFS"/>
    <property type="match status" value="1"/>
</dbReference>